<feature type="transmembrane region" description="Helical" evidence="7">
    <location>
        <begin position="141"/>
        <end position="159"/>
    </location>
</feature>
<accession>Q0RXZ8</accession>
<keyword evidence="6 7" id="KW-0472">Membrane</keyword>
<dbReference type="InterPro" id="IPR051258">
    <property type="entry name" value="Diverse_Substrate_Transporter"/>
</dbReference>
<keyword evidence="3" id="KW-1003">Cell membrane</keyword>
<feature type="transmembrane region" description="Helical" evidence="7">
    <location>
        <begin position="59"/>
        <end position="77"/>
    </location>
</feature>
<sequence length="294" mass="29048">MAATGALLWGTLGPVVSAWSTLGSAETAFARSLVAALTLGVVARGAVAARSHVRDHWRALLVGGVGLAGFQFAYFAAVAESGVAVSTVVGIGLAPAMTGAWSWFTSARPAATWMVGTGVASAGLVLLVLGSASGAAVSPAGIGWSVLAAGFFSAQALAIESVGAWGSNSAVLAWMFLVAAFLMAPIGGPALWLSGALAAEDLVVIAYVGVVTAGLAYWLFAAGVAVLGAAAAVTISLLEPVGAVVLAVLFLGEGQSPVQWLGIVLLIACVPVMASTPGQDASVPPVAPEPAQRS</sequence>
<dbReference type="EMBL" id="CP000432">
    <property type="protein sequence ID" value="ABG99838.1"/>
    <property type="molecule type" value="Genomic_DNA"/>
</dbReference>
<dbReference type="Proteomes" id="UP000008710">
    <property type="component" value="Plasmid pRHL1"/>
</dbReference>
<dbReference type="KEGG" id="rha:RHA1_ro08794"/>
<dbReference type="PANTHER" id="PTHR42920">
    <property type="entry name" value="OS03G0707200 PROTEIN-RELATED"/>
    <property type="match status" value="1"/>
</dbReference>
<evidence type="ECO:0000256" key="3">
    <source>
        <dbReference type="ARBA" id="ARBA00022475"/>
    </source>
</evidence>
<evidence type="ECO:0000256" key="4">
    <source>
        <dbReference type="ARBA" id="ARBA00022692"/>
    </source>
</evidence>
<feature type="transmembrane region" description="Helical" evidence="7">
    <location>
        <begin position="171"/>
        <end position="192"/>
    </location>
</feature>
<dbReference type="Pfam" id="PF00892">
    <property type="entry name" value="EamA"/>
    <property type="match status" value="1"/>
</dbReference>
<feature type="transmembrane region" description="Helical" evidence="7">
    <location>
        <begin position="227"/>
        <end position="251"/>
    </location>
</feature>
<feature type="domain" description="EamA" evidence="8">
    <location>
        <begin position="141"/>
        <end position="269"/>
    </location>
</feature>
<dbReference type="PANTHER" id="PTHR42920:SF11">
    <property type="entry name" value="INNER MEMBRANE PROTEIN YTFF"/>
    <property type="match status" value="1"/>
</dbReference>
<dbReference type="SUPFAM" id="SSF103481">
    <property type="entry name" value="Multidrug resistance efflux transporter EmrE"/>
    <property type="match status" value="2"/>
</dbReference>
<dbReference type="GO" id="GO:0005886">
    <property type="term" value="C:plasma membrane"/>
    <property type="evidence" value="ECO:0007669"/>
    <property type="project" value="UniProtKB-SubCell"/>
</dbReference>
<dbReference type="HOGENOM" id="CLU_033863_9_2_11"/>
<evidence type="ECO:0000259" key="8">
    <source>
        <dbReference type="Pfam" id="PF00892"/>
    </source>
</evidence>
<geneLocation type="plasmid" evidence="9 10">
    <name>pRHL1</name>
</geneLocation>
<keyword evidence="4 7" id="KW-0812">Transmembrane</keyword>
<dbReference type="AlphaFoldDB" id="Q0RXZ8"/>
<feature type="transmembrane region" description="Helical" evidence="7">
    <location>
        <begin position="111"/>
        <end position="129"/>
    </location>
</feature>
<evidence type="ECO:0000256" key="2">
    <source>
        <dbReference type="ARBA" id="ARBA00007362"/>
    </source>
</evidence>
<evidence type="ECO:0000256" key="1">
    <source>
        <dbReference type="ARBA" id="ARBA00004651"/>
    </source>
</evidence>
<gene>
    <name evidence="9" type="ordered locus">RHA1_ro08794</name>
</gene>
<dbReference type="InterPro" id="IPR037185">
    <property type="entry name" value="EmrE-like"/>
</dbReference>
<evidence type="ECO:0000256" key="6">
    <source>
        <dbReference type="ARBA" id="ARBA00023136"/>
    </source>
</evidence>
<proteinExistence type="inferred from homology"/>
<protein>
    <submittedName>
        <fullName evidence="9">Possible membrane protein</fullName>
    </submittedName>
</protein>
<feature type="transmembrane region" description="Helical" evidence="7">
    <location>
        <begin position="83"/>
        <end position="104"/>
    </location>
</feature>
<comment type="subcellular location">
    <subcellularLocation>
        <location evidence="1">Cell membrane</location>
        <topology evidence="1">Multi-pass membrane protein</topology>
    </subcellularLocation>
</comment>
<keyword evidence="9" id="KW-0614">Plasmid</keyword>
<feature type="transmembrane region" description="Helical" evidence="7">
    <location>
        <begin position="204"/>
        <end position="220"/>
    </location>
</feature>
<dbReference type="Gene3D" id="1.10.3730.20">
    <property type="match status" value="1"/>
</dbReference>
<evidence type="ECO:0000313" key="9">
    <source>
        <dbReference type="EMBL" id="ABG99838.1"/>
    </source>
</evidence>
<evidence type="ECO:0000256" key="7">
    <source>
        <dbReference type="SAM" id="Phobius"/>
    </source>
</evidence>
<comment type="similarity">
    <text evidence="2">Belongs to the EamA transporter family.</text>
</comment>
<dbReference type="InterPro" id="IPR000620">
    <property type="entry name" value="EamA_dom"/>
</dbReference>
<name>Q0RXZ8_RHOJR</name>
<evidence type="ECO:0000256" key="5">
    <source>
        <dbReference type="ARBA" id="ARBA00022989"/>
    </source>
</evidence>
<feature type="transmembrane region" description="Helical" evidence="7">
    <location>
        <begin position="257"/>
        <end position="274"/>
    </location>
</feature>
<evidence type="ECO:0000313" key="10">
    <source>
        <dbReference type="Proteomes" id="UP000008710"/>
    </source>
</evidence>
<keyword evidence="5 7" id="KW-1133">Transmembrane helix</keyword>
<reference evidence="10" key="1">
    <citation type="journal article" date="2006" name="Proc. Natl. Acad. Sci. U.S.A.">
        <title>The complete genome of Rhodococcus sp. RHA1 provides insights into a catabolic powerhouse.</title>
        <authorList>
            <person name="McLeod M.P."/>
            <person name="Warren R.L."/>
            <person name="Hsiao W.W.L."/>
            <person name="Araki N."/>
            <person name="Myhre M."/>
            <person name="Fernandes C."/>
            <person name="Miyazawa D."/>
            <person name="Wong W."/>
            <person name="Lillquist A.L."/>
            <person name="Wang D."/>
            <person name="Dosanjh M."/>
            <person name="Hara H."/>
            <person name="Petrescu A."/>
            <person name="Morin R.D."/>
            <person name="Yang G."/>
            <person name="Stott J.M."/>
            <person name="Schein J.E."/>
            <person name="Shin H."/>
            <person name="Smailus D."/>
            <person name="Siddiqui A.S."/>
            <person name="Marra M.A."/>
            <person name="Jones S.J.M."/>
            <person name="Holt R."/>
            <person name="Brinkman F.S.L."/>
            <person name="Miyauchi K."/>
            <person name="Fukuda M."/>
            <person name="Davies J.E."/>
            <person name="Mohn W.W."/>
            <person name="Eltis L.D."/>
        </authorList>
    </citation>
    <scope>NUCLEOTIDE SEQUENCE [LARGE SCALE GENOMIC DNA]</scope>
    <source>
        <strain evidence="10">RHA1</strain>
    </source>
</reference>
<organism evidence="9 10">
    <name type="scientific">Rhodococcus jostii (strain RHA1)</name>
    <dbReference type="NCBI Taxonomy" id="101510"/>
    <lineage>
        <taxon>Bacteria</taxon>
        <taxon>Bacillati</taxon>
        <taxon>Actinomycetota</taxon>
        <taxon>Actinomycetes</taxon>
        <taxon>Mycobacteriales</taxon>
        <taxon>Nocardiaceae</taxon>
        <taxon>Rhodococcus</taxon>
    </lineage>
</organism>